<dbReference type="eggNOG" id="COG1396">
    <property type="taxonomic scope" value="Bacteria"/>
</dbReference>
<dbReference type="Gene3D" id="3.30.450.180">
    <property type="match status" value="1"/>
</dbReference>
<dbReference type="Pfam" id="PF13560">
    <property type="entry name" value="HTH_31"/>
    <property type="match status" value="1"/>
</dbReference>
<accession>H8L4X8</accession>
<evidence type="ECO:0000259" key="1">
    <source>
        <dbReference type="SMART" id="SM00530"/>
    </source>
</evidence>
<dbReference type="Gene3D" id="1.10.260.40">
    <property type="entry name" value="lambda repressor-like DNA-binding domains"/>
    <property type="match status" value="1"/>
</dbReference>
<dbReference type="RefSeq" id="WP_014402698.1">
    <property type="nucleotide sequence ID" value="NC_017033.1"/>
</dbReference>
<dbReference type="STRING" id="767434.Fraau_1248"/>
<dbReference type="HOGENOM" id="CLU_057862_2_0_6"/>
<dbReference type="Proteomes" id="UP000005234">
    <property type="component" value="Chromosome"/>
</dbReference>
<evidence type="ECO:0000313" key="2">
    <source>
        <dbReference type="EMBL" id="AFC85692.1"/>
    </source>
</evidence>
<dbReference type="PANTHER" id="PTHR35010">
    <property type="entry name" value="BLL4672 PROTEIN-RELATED"/>
    <property type="match status" value="1"/>
</dbReference>
<proteinExistence type="predicted"/>
<name>H8L4X8_FRAAD</name>
<keyword evidence="3" id="KW-1185">Reference proteome</keyword>
<dbReference type="GO" id="GO:0003677">
    <property type="term" value="F:DNA binding"/>
    <property type="evidence" value="ECO:0007669"/>
    <property type="project" value="InterPro"/>
</dbReference>
<dbReference type="InterPro" id="IPR010982">
    <property type="entry name" value="Lambda_DNA-bd_dom_sf"/>
</dbReference>
<reference evidence="2" key="1">
    <citation type="submission" date="2012-02" db="EMBL/GenBank/DDBJ databases">
        <title>The complete genome of Frateuria aurantia DSM 6220.</title>
        <authorList>
            <consortium name="US DOE Joint Genome Institute (JGI-PGF)"/>
            <person name="Lucas S."/>
            <person name="Copeland A."/>
            <person name="Lapidus A."/>
            <person name="Glavina del Rio T."/>
            <person name="Dalin E."/>
            <person name="Tice H."/>
            <person name="Bruce D."/>
            <person name="Goodwin L."/>
            <person name="Pitluck S."/>
            <person name="Peters L."/>
            <person name="Ovchinnikova G."/>
            <person name="Teshima H."/>
            <person name="Kyrpides N."/>
            <person name="Mavromatis K."/>
            <person name="Ivanova N."/>
            <person name="Brettin T."/>
            <person name="Detter J.C."/>
            <person name="Han C."/>
            <person name="Larimer F."/>
            <person name="Land M."/>
            <person name="Hauser L."/>
            <person name="Markowitz V."/>
            <person name="Cheng J.-F."/>
            <person name="Hugenholtz P."/>
            <person name="Woyke T."/>
            <person name="Wu D."/>
            <person name="Brambilla E."/>
            <person name="Klenk H.-P."/>
            <person name="Eisen J.A."/>
        </authorList>
    </citation>
    <scope>NUCLEOTIDE SEQUENCE</scope>
    <source>
        <strain evidence="2">DSM 6220</strain>
    </source>
</reference>
<dbReference type="OrthoDB" id="5346389at2"/>
<evidence type="ECO:0000313" key="3">
    <source>
        <dbReference type="Proteomes" id="UP000005234"/>
    </source>
</evidence>
<dbReference type="InterPro" id="IPR041413">
    <property type="entry name" value="MLTR_LBD"/>
</dbReference>
<dbReference type="KEGG" id="fau:Fraau_1248"/>
<sequence>MNQAFRDGELASAPRVDEAQRRELGAFLMACRTRLDPAAFGFSGRHRRTPGLRREEVALAAEVSVSWYTWIEQGRKVRASMEVLGRLAMALRLNEAERLHLFALSGYPAPATDTDESLTDGLSQLVLAMQPLPAYIRNARFDILVWNPAIADLFVDYGALPPEQRNTLWLMYLYPPYRRQIVEWERVARGLLASLRGAYARADDKASFLPLLTALQAGSEEFRRWWPEHDVDRFDEGIKRIEHPRRGRMELRYVALIPENRPELSLVTYLPV</sequence>
<dbReference type="EMBL" id="CP003350">
    <property type="protein sequence ID" value="AFC85692.1"/>
    <property type="molecule type" value="Genomic_DNA"/>
</dbReference>
<gene>
    <name evidence="2" type="ordered locus">Fraau_1248</name>
</gene>
<dbReference type="Pfam" id="PF17765">
    <property type="entry name" value="MLTR_LBD"/>
    <property type="match status" value="1"/>
</dbReference>
<dbReference type="CDD" id="cd00093">
    <property type="entry name" value="HTH_XRE"/>
    <property type="match status" value="1"/>
</dbReference>
<dbReference type="AlphaFoldDB" id="H8L4X8"/>
<dbReference type="SMART" id="SM00530">
    <property type="entry name" value="HTH_XRE"/>
    <property type="match status" value="1"/>
</dbReference>
<dbReference type="InterPro" id="IPR001387">
    <property type="entry name" value="Cro/C1-type_HTH"/>
</dbReference>
<dbReference type="SUPFAM" id="SSF47413">
    <property type="entry name" value="lambda repressor-like DNA-binding domains"/>
    <property type="match status" value="1"/>
</dbReference>
<feature type="domain" description="HTH cro/C1-type" evidence="1">
    <location>
        <begin position="27"/>
        <end position="98"/>
    </location>
</feature>
<protein>
    <recommendedName>
        <fullName evidence="1">HTH cro/C1-type domain-containing protein</fullName>
    </recommendedName>
</protein>
<organism evidence="2 3">
    <name type="scientific">Frateuria aurantia (strain ATCC 33424 / DSM 6220 / KCTC 2777 / LMG 1558 / NBRC 3245 / NCIMB 13370)</name>
    <name type="common">Acetobacter aurantius</name>
    <dbReference type="NCBI Taxonomy" id="767434"/>
    <lineage>
        <taxon>Bacteria</taxon>
        <taxon>Pseudomonadati</taxon>
        <taxon>Pseudomonadota</taxon>
        <taxon>Gammaproteobacteria</taxon>
        <taxon>Lysobacterales</taxon>
        <taxon>Rhodanobacteraceae</taxon>
        <taxon>Frateuria</taxon>
    </lineage>
</organism>